<accession>A0ABP0V6X5</accession>
<dbReference type="PROSITE" id="PS51257">
    <property type="entry name" value="PROKAR_LIPOPROTEIN"/>
    <property type="match status" value="1"/>
</dbReference>
<keyword evidence="2" id="KW-1185">Reference proteome</keyword>
<evidence type="ECO:0000313" key="2">
    <source>
        <dbReference type="Proteomes" id="UP001497444"/>
    </source>
</evidence>
<organism evidence="1 2">
    <name type="scientific">Sphagnum jensenii</name>
    <dbReference type="NCBI Taxonomy" id="128206"/>
    <lineage>
        <taxon>Eukaryota</taxon>
        <taxon>Viridiplantae</taxon>
        <taxon>Streptophyta</taxon>
        <taxon>Embryophyta</taxon>
        <taxon>Bryophyta</taxon>
        <taxon>Sphagnophytina</taxon>
        <taxon>Sphagnopsida</taxon>
        <taxon>Sphagnales</taxon>
        <taxon>Sphagnaceae</taxon>
        <taxon>Sphagnum</taxon>
    </lineage>
</organism>
<reference evidence="1" key="1">
    <citation type="submission" date="2024-02" db="EMBL/GenBank/DDBJ databases">
        <authorList>
            <consortium name="ELIXIR-Norway"/>
            <consortium name="Elixir Norway"/>
        </authorList>
    </citation>
    <scope>NUCLEOTIDE SEQUENCE</scope>
</reference>
<dbReference type="EMBL" id="CAXAQS010000131">
    <property type="protein sequence ID" value="CAK9250175.1"/>
    <property type="molecule type" value="Genomic_DNA"/>
</dbReference>
<protein>
    <submittedName>
        <fullName evidence="1">Uncharacterized protein</fullName>
    </submittedName>
</protein>
<sequence length="91" mass="9894">MKLVTNAVLQHPSSCGYGGSSSCRVPGSGNLPASGKKDSFKRPVGDRVRKEEGTCNRCKLLQAVFTHIKLQRLQIGILICISRSISYRDSS</sequence>
<dbReference type="Proteomes" id="UP001497444">
    <property type="component" value="Unassembled WGS sequence"/>
</dbReference>
<gene>
    <name evidence="1" type="ORF">CSSPJE1EN1_LOCUS25553</name>
</gene>
<name>A0ABP0V6X5_9BRYO</name>
<proteinExistence type="predicted"/>
<evidence type="ECO:0000313" key="1">
    <source>
        <dbReference type="EMBL" id="CAK9250175.1"/>
    </source>
</evidence>
<comment type="caution">
    <text evidence="1">The sequence shown here is derived from an EMBL/GenBank/DDBJ whole genome shotgun (WGS) entry which is preliminary data.</text>
</comment>